<dbReference type="SUPFAM" id="SSF48208">
    <property type="entry name" value="Six-hairpin glycosidases"/>
    <property type="match status" value="1"/>
</dbReference>
<keyword evidence="6" id="KW-1185">Reference proteome</keyword>
<evidence type="ECO:0000313" key="6">
    <source>
        <dbReference type="Proteomes" id="UP000759103"/>
    </source>
</evidence>
<dbReference type="Gene3D" id="1.50.10.10">
    <property type="match status" value="1"/>
</dbReference>
<proteinExistence type="predicted"/>
<dbReference type="NCBIfam" id="NF009773">
    <property type="entry name" value="PRK13270.1"/>
    <property type="match status" value="1"/>
</dbReference>
<dbReference type="InterPro" id="IPR018232">
    <property type="entry name" value="Glyco_hydro_37_CS"/>
</dbReference>
<organism evidence="5 6">
    <name type="scientific">Sphingomonas citri</name>
    <dbReference type="NCBI Taxonomy" id="2862499"/>
    <lineage>
        <taxon>Bacteria</taxon>
        <taxon>Pseudomonadati</taxon>
        <taxon>Pseudomonadota</taxon>
        <taxon>Alphaproteobacteria</taxon>
        <taxon>Sphingomonadales</taxon>
        <taxon>Sphingomonadaceae</taxon>
        <taxon>Sphingomonas</taxon>
    </lineage>
</organism>
<dbReference type="PANTHER" id="PTHR23403">
    <property type="entry name" value="TREHALASE"/>
    <property type="match status" value="1"/>
</dbReference>
<protein>
    <submittedName>
        <fullName evidence="5">Alpha,alpha-trehalase TreF</fullName>
    </submittedName>
</protein>
<reference evidence="5 6" key="1">
    <citation type="submission" date="2021-07" db="EMBL/GenBank/DDBJ databases">
        <title>Sphingomonas sp.</title>
        <authorList>
            <person name="Feng G."/>
            <person name="Li J."/>
            <person name="Pan M."/>
        </authorList>
    </citation>
    <scope>NUCLEOTIDE SEQUENCE [LARGE SCALE GENOMIC DNA]</scope>
    <source>
        <strain evidence="5 6">RRHST34</strain>
    </source>
</reference>
<dbReference type="PROSITE" id="PS00927">
    <property type="entry name" value="TREHALASE_1"/>
    <property type="match status" value="1"/>
</dbReference>
<keyword evidence="1" id="KW-0378">Hydrolase</keyword>
<name>A0ABS7BM20_9SPHN</name>
<keyword evidence="4" id="KW-0732">Signal</keyword>
<comment type="caution">
    <text evidence="5">The sequence shown here is derived from an EMBL/GenBank/DDBJ whole genome shotgun (WGS) entry which is preliminary data.</text>
</comment>
<dbReference type="Proteomes" id="UP000759103">
    <property type="component" value="Unassembled WGS sequence"/>
</dbReference>
<dbReference type="InterPro" id="IPR012341">
    <property type="entry name" value="6hp_glycosidase-like_sf"/>
</dbReference>
<accession>A0ABS7BM20</accession>
<sequence>MVAAGLALALLSAVAAAQTTAAISAPAAPAATARAYPASPAELFGALFDQVQRRRLFPDGKTFADATPKRSPAAIMADYASAGALDDAGLRAFVLANFDVPEPGRTPLPSAARPPLAEHIRALWPQLTRPPLSPPPGSSALALPHRYVVPGGRFREMYYWDSYFTMLGLEADGQQPLTRDMIENFVSLVERYGHVPNGTRTYYVSRSQPPFLYLMMGLVRDVDRATQTRWLDALLAEHRFWIEQRSATMPDGARLQHYGDGKSTPRDESYREDVATGRGDPRVYQDLRAGAESGWDYSSRWFADGRTLPTIDTTRIVPADLNSLLYGMERAIAARCRALARPCAATFERAATTRQRAIERWLWSERDGRYGDYDLAAARLRAGVTAATVYPLFTEVASRSRGARVAQTIERDLLAANGLRTTAAGTGQQWDKPNGWAPLQWIAVEGLRRYGAERVARQIGTRFLATVEREYRASGKLLEKYDVEESRAGGGGEYPTQDGFGWTNGVTRALQQRYGREGR</sequence>
<evidence type="ECO:0000256" key="1">
    <source>
        <dbReference type="ARBA" id="ARBA00022801"/>
    </source>
</evidence>
<dbReference type="Pfam" id="PF01204">
    <property type="entry name" value="Trehalase"/>
    <property type="match status" value="1"/>
</dbReference>
<dbReference type="EMBL" id="JAHXZN010000001">
    <property type="protein sequence ID" value="MBW6530631.1"/>
    <property type="molecule type" value="Genomic_DNA"/>
</dbReference>
<dbReference type="InterPro" id="IPR008928">
    <property type="entry name" value="6-hairpin_glycosidase_sf"/>
</dbReference>
<dbReference type="PRINTS" id="PR00744">
    <property type="entry name" value="GLHYDRLASE37"/>
</dbReference>
<evidence type="ECO:0000256" key="3">
    <source>
        <dbReference type="SAM" id="MobiDB-lite"/>
    </source>
</evidence>
<evidence type="ECO:0000256" key="2">
    <source>
        <dbReference type="ARBA" id="ARBA00023295"/>
    </source>
</evidence>
<gene>
    <name evidence="5" type="primary">treF</name>
    <name evidence="5" type="ORF">KZ820_07770</name>
</gene>
<evidence type="ECO:0000256" key="4">
    <source>
        <dbReference type="SAM" id="SignalP"/>
    </source>
</evidence>
<dbReference type="PROSITE" id="PS00928">
    <property type="entry name" value="TREHALASE_2"/>
    <property type="match status" value="1"/>
</dbReference>
<keyword evidence="2" id="KW-0326">Glycosidase</keyword>
<dbReference type="PANTHER" id="PTHR23403:SF1">
    <property type="entry name" value="TREHALASE"/>
    <property type="match status" value="1"/>
</dbReference>
<feature type="chain" id="PRO_5047369801" evidence="4">
    <location>
        <begin position="18"/>
        <end position="519"/>
    </location>
</feature>
<feature type="compositionally biased region" description="Basic and acidic residues" evidence="3">
    <location>
        <begin position="257"/>
        <end position="276"/>
    </location>
</feature>
<evidence type="ECO:0000313" key="5">
    <source>
        <dbReference type="EMBL" id="MBW6530631.1"/>
    </source>
</evidence>
<feature type="signal peptide" evidence="4">
    <location>
        <begin position="1"/>
        <end position="17"/>
    </location>
</feature>
<dbReference type="InterPro" id="IPR001661">
    <property type="entry name" value="Glyco_hydro_37"/>
</dbReference>
<feature type="region of interest" description="Disordered" evidence="3">
    <location>
        <begin position="252"/>
        <end position="276"/>
    </location>
</feature>